<protein>
    <recommendedName>
        <fullName evidence="3">NmrA-like domain-containing protein</fullName>
    </recommendedName>
</protein>
<comment type="similarity">
    <text evidence="1">Belongs to the NmrA-type oxidoreductase family.</text>
</comment>
<gene>
    <name evidence="4" type="ORF">SLS63_011804</name>
</gene>
<reference evidence="4 5" key="1">
    <citation type="submission" date="2024-02" db="EMBL/GenBank/DDBJ databases">
        <title>De novo assembly and annotation of 12 fungi associated with fruit tree decline syndrome in Ontario, Canada.</title>
        <authorList>
            <person name="Sulman M."/>
            <person name="Ellouze W."/>
            <person name="Ilyukhin E."/>
        </authorList>
    </citation>
    <scope>NUCLEOTIDE SEQUENCE [LARGE SCALE GENOMIC DNA]</scope>
    <source>
        <strain evidence="4 5">M169</strain>
    </source>
</reference>
<dbReference type="Proteomes" id="UP001430848">
    <property type="component" value="Unassembled WGS sequence"/>
</dbReference>
<dbReference type="SUPFAM" id="SSF51735">
    <property type="entry name" value="NAD(P)-binding Rossmann-fold domains"/>
    <property type="match status" value="1"/>
</dbReference>
<dbReference type="InterPro" id="IPR036291">
    <property type="entry name" value="NAD(P)-bd_dom_sf"/>
</dbReference>
<feature type="domain" description="NmrA-like" evidence="3">
    <location>
        <begin position="2"/>
        <end position="285"/>
    </location>
</feature>
<evidence type="ECO:0000313" key="4">
    <source>
        <dbReference type="EMBL" id="KAK7714402.1"/>
    </source>
</evidence>
<comment type="caution">
    <text evidence="4">The sequence shown here is derived from an EMBL/GenBank/DDBJ whole genome shotgun (WGS) entry which is preliminary data.</text>
</comment>
<dbReference type="Gene3D" id="3.90.25.10">
    <property type="entry name" value="UDP-galactose 4-epimerase, domain 1"/>
    <property type="match status" value="1"/>
</dbReference>
<dbReference type="CDD" id="cd05251">
    <property type="entry name" value="NmrA_like_SDR_a"/>
    <property type="match status" value="1"/>
</dbReference>
<accession>A0ABR1NTA3</accession>
<name>A0ABR1NTA3_DIAER</name>
<dbReference type="PANTHER" id="PTHR42748:SF11">
    <property type="entry name" value="NMRA-LIKE DOMAIN-CONTAINING PROTEIN"/>
    <property type="match status" value="1"/>
</dbReference>
<dbReference type="EMBL" id="JAKNSF020000118">
    <property type="protein sequence ID" value="KAK7714402.1"/>
    <property type="molecule type" value="Genomic_DNA"/>
</dbReference>
<proteinExistence type="inferred from homology"/>
<dbReference type="InterPro" id="IPR051164">
    <property type="entry name" value="NmrA-like_oxidored"/>
</dbReference>
<organism evidence="4 5">
    <name type="scientific">Diaporthe eres</name>
    <name type="common">Phomopsis oblonga</name>
    <dbReference type="NCBI Taxonomy" id="83184"/>
    <lineage>
        <taxon>Eukaryota</taxon>
        <taxon>Fungi</taxon>
        <taxon>Dikarya</taxon>
        <taxon>Ascomycota</taxon>
        <taxon>Pezizomycotina</taxon>
        <taxon>Sordariomycetes</taxon>
        <taxon>Sordariomycetidae</taxon>
        <taxon>Diaporthales</taxon>
        <taxon>Diaporthaceae</taxon>
        <taxon>Diaporthe</taxon>
        <taxon>Diaporthe eres species complex</taxon>
    </lineage>
</organism>
<evidence type="ECO:0000256" key="1">
    <source>
        <dbReference type="ARBA" id="ARBA00006328"/>
    </source>
</evidence>
<dbReference type="Pfam" id="PF05368">
    <property type="entry name" value="NmrA"/>
    <property type="match status" value="1"/>
</dbReference>
<evidence type="ECO:0000256" key="2">
    <source>
        <dbReference type="ARBA" id="ARBA00022857"/>
    </source>
</evidence>
<evidence type="ECO:0000313" key="5">
    <source>
        <dbReference type="Proteomes" id="UP001430848"/>
    </source>
</evidence>
<keyword evidence="5" id="KW-1185">Reference proteome</keyword>
<dbReference type="PANTHER" id="PTHR42748">
    <property type="entry name" value="NITROGEN METABOLITE REPRESSION PROTEIN NMRA FAMILY MEMBER"/>
    <property type="match status" value="1"/>
</dbReference>
<dbReference type="InterPro" id="IPR008030">
    <property type="entry name" value="NmrA-like"/>
</dbReference>
<dbReference type="Gene3D" id="3.40.50.720">
    <property type="entry name" value="NAD(P)-binding Rossmann-like Domain"/>
    <property type="match status" value="1"/>
</dbReference>
<evidence type="ECO:0000259" key="3">
    <source>
        <dbReference type="Pfam" id="PF05368"/>
    </source>
</evidence>
<sequence>MTNLLVVFGATGQQGSSVISKVLEDAELSKTYKIRGLTRDPPKPDAQALSKRGVEVVRCNTDDRPSIKAALQGAHTVFAMTVSLYKPGGMEEELAQGKAIADEAVAAGVQLLVYSSVPSPKKISGGKYPVDSFDVKDQVRDYISGLPIKSAFFLPGYGNPTFWGFVSPETKYPLIDIAGDTGKFVGAILAEPDKYAGKALACATRCYTMTEMAEIMARSSGKKITYAQVPKDVFAGFLPEASRPTLLNMLSYFEEFGYYGPESEQLVKEAAQAAKGAPAEFDEYLKREPLQL</sequence>
<keyword evidence="2" id="KW-0521">NADP</keyword>